<accession>A0A371JAG3</accession>
<dbReference type="OrthoDB" id="3078218at2"/>
<reference evidence="1 2" key="1">
    <citation type="journal article" date="2017" name="Genome Announc.">
        <title>Draft Genome Sequence of Romboutsia weinsteinii sp. nov. Strain CCRI-19649(T) Isolated from Surface Water.</title>
        <authorList>
            <person name="Maheux A.F."/>
            <person name="Boudreau D.K."/>
            <person name="Berube E."/>
            <person name="Boissinot M."/>
            <person name="Cantin P."/>
            <person name="Raymond F."/>
            <person name="Corbeil J."/>
            <person name="Omar R.F."/>
            <person name="Bergeron M.G."/>
        </authorList>
    </citation>
    <scope>NUCLEOTIDE SEQUENCE [LARGE SCALE GENOMIC DNA]</scope>
    <source>
        <strain evidence="1 2">CCRI-19649</strain>
    </source>
</reference>
<dbReference type="Proteomes" id="UP000215694">
    <property type="component" value="Unassembled WGS sequence"/>
</dbReference>
<proteinExistence type="predicted"/>
<evidence type="ECO:0000313" key="1">
    <source>
        <dbReference type="EMBL" id="RDY29761.1"/>
    </source>
</evidence>
<name>A0A371JAG3_9FIRM</name>
<dbReference type="AlphaFoldDB" id="A0A371JAG3"/>
<dbReference type="InterPro" id="IPR006490">
    <property type="entry name" value="Maj_tail_phi13"/>
</dbReference>
<organism evidence="1 2">
    <name type="scientific">Romboutsia weinsteinii</name>
    <dbReference type="NCBI Taxonomy" id="2020949"/>
    <lineage>
        <taxon>Bacteria</taxon>
        <taxon>Bacillati</taxon>
        <taxon>Bacillota</taxon>
        <taxon>Clostridia</taxon>
        <taxon>Peptostreptococcales</taxon>
        <taxon>Peptostreptococcaceae</taxon>
        <taxon>Romboutsia</taxon>
    </lineage>
</organism>
<protein>
    <recommendedName>
        <fullName evidence="3">Phage tail protein</fullName>
    </recommendedName>
</protein>
<dbReference type="NCBIfam" id="TIGR01603">
    <property type="entry name" value="maj_tail_phi13"/>
    <property type="match status" value="1"/>
</dbReference>
<evidence type="ECO:0000313" key="2">
    <source>
        <dbReference type="Proteomes" id="UP000215694"/>
    </source>
</evidence>
<keyword evidence="2" id="KW-1185">Reference proteome</keyword>
<comment type="caution">
    <text evidence="1">The sequence shown here is derived from an EMBL/GenBank/DDBJ whole genome shotgun (WGS) entry which is preliminary data.</text>
</comment>
<sequence length="195" mass="20888">MAKVGQIGLSDLRLGKRETDGTIVSDSTVKVDGLVTAEVEIDMFSESFYADDIICDVVQGFSSGTVTVELLGLSLDEYALVTGHEVVKGVVVDNVNTVAPILGMTFKSQKSNGRYRLVSIPRVKGTVKGESFQTKEDGVEIANVEIEFAIIPLENGTWRVRADEDATGVDATFMNSFLTTFPTDAPSASALKASK</sequence>
<gene>
    <name evidence="1" type="ORF">CHL78_000905</name>
</gene>
<dbReference type="RefSeq" id="WP_094368474.1">
    <property type="nucleotide sequence ID" value="NZ_NOJY02000001.1"/>
</dbReference>
<evidence type="ECO:0008006" key="3">
    <source>
        <dbReference type="Google" id="ProtNLM"/>
    </source>
</evidence>
<dbReference type="EMBL" id="NOJY02000001">
    <property type="protein sequence ID" value="RDY29761.1"/>
    <property type="molecule type" value="Genomic_DNA"/>
</dbReference>